<dbReference type="PANTHER" id="PTHR38007">
    <property type="entry name" value="CRISPR SYSTEM CMS PROTEIN CSM5"/>
    <property type="match status" value="1"/>
</dbReference>
<dbReference type="Pfam" id="PF03787">
    <property type="entry name" value="RAMPs"/>
    <property type="match status" value="1"/>
</dbReference>
<organism evidence="8 9">
    <name type="scientific">Syntrophomonas wolfei subsp. wolfei (strain DSM 2245B / Goettingen)</name>
    <dbReference type="NCBI Taxonomy" id="335541"/>
    <lineage>
        <taxon>Bacteria</taxon>
        <taxon>Bacillati</taxon>
        <taxon>Bacillota</taxon>
        <taxon>Clostridia</taxon>
        <taxon>Eubacteriales</taxon>
        <taxon>Syntrophomonadaceae</taxon>
        <taxon>Syntrophomonas</taxon>
    </lineage>
</organism>
<dbReference type="InterPro" id="IPR010173">
    <property type="entry name" value="CRISPR-assoc_Csm5"/>
</dbReference>
<dbReference type="InterPro" id="IPR005537">
    <property type="entry name" value="RAMP_III_fam"/>
</dbReference>
<dbReference type="PANTHER" id="PTHR38007:SF1">
    <property type="entry name" value="CRISPR SYSTEM CMS PROTEIN CSM5"/>
    <property type="match status" value="1"/>
</dbReference>
<evidence type="ECO:0000256" key="3">
    <source>
        <dbReference type="ARBA" id="ARBA00016113"/>
    </source>
</evidence>
<evidence type="ECO:0000256" key="4">
    <source>
        <dbReference type="ARBA" id="ARBA00022884"/>
    </source>
</evidence>
<dbReference type="NCBIfam" id="TIGR01899">
    <property type="entry name" value="cas_TM1807_csm5"/>
    <property type="match status" value="1"/>
</dbReference>
<comment type="similarity">
    <text evidence="2">Belongs to the CRISPR-associated Csm5 family.</text>
</comment>
<evidence type="ECO:0000256" key="6">
    <source>
        <dbReference type="ARBA" id="ARBA00031720"/>
    </source>
</evidence>
<evidence type="ECO:0000256" key="2">
    <source>
        <dbReference type="ARBA" id="ARBA00006680"/>
    </source>
</evidence>
<dbReference type="HOGENOM" id="CLU_036878_0_0_9"/>
<evidence type="ECO:0000259" key="7">
    <source>
        <dbReference type="Pfam" id="PF03787"/>
    </source>
</evidence>
<dbReference type="KEGG" id="swo:Swol_1752"/>
<reference evidence="9" key="1">
    <citation type="journal article" date="2010" name="Environ. Microbiol.">
        <title>The genome of Syntrophomonas wolfei: new insights into syntrophic metabolism and biohydrogen production.</title>
        <authorList>
            <person name="Sieber J.R."/>
            <person name="Sims D.R."/>
            <person name="Han C."/>
            <person name="Kim E."/>
            <person name="Lykidis A."/>
            <person name="Lapidus A.L."/>
            <person name="McDonnald E."/>
            <person name="Rohlin L."/>
            <person name="Culley D.E."/>
            <person name="Gunsalus R."/>
            <person name="McInerney M.J."/>
        </authorList>
    </citation>
    <scope>NUCLEOTIDE SEQUENCE [LARGE SCALE GENOMIC DNA]</scope>
    <source>
        <strain evidence="9">DSM 2245B / Goettingen</strain>
    </source>
</reference>
<accession>Q0AW54</accession>
<evidence type="ECO:0000313" key="9">
    <source>
        <dbReference type="Proteomes" id="UP000001968"/>
    </source>
</evidence>
<keyword evidence="9" id="KW-1185">Reference proteome</keyword>
<dbReference type="EMBL" id="CP000448">
    <property type="protein sequence ID" value="ABI69050.1"/>
    <property type="molecule type" value="Genomic_DNA"/>
</dbReference>
<dbReference type="AlphaFoldDB" id="Q0AW54"/>
<dbReference type="GO" id="GO:0051607">
    <property type="term" value="P:defense response to virus"/>
    <property type="evidence" value="ECO:0007669"/>
    <property type="project" value="UniProtKB-KW"/>
</dbReference>
<dbReference type="Proteomes" id="UP000001968">
    <property type="component" value="Chromosome"/>
</dbReference>
<protein>
    <recommendedName>
        <fullName evidence="3">CRISPR system Cms protein Csm5</fullName>
    </recommendedName>
    <alternativeName>
        <fullName evidence="6">CRISPR type III A-associated protein Csm5</fullName>
    </alternativeName>
</protein>
<feature type="domain" description="CRISPR type III-associated protein" evidence="7">
    <location>
        <begin position="12"/>
        <end position="289"/>
    </location>
</feature>
<name>Q0AW54_SYNWW</name>
<keyword evidence="5" id="KW-0051">Antiviral defense</keyword>
<keyword evidence="4" id="KW-0694">RNA-binding</keyword>
<proteinExistence type="inferred from homology"/>
<comment type="function">
    <text evidence="1">This subunit might be involved in maturation of a crRNA intermediate to its mature form.</text>
</comment>
<evidence type="ECO:0000256" key="1">
    <source>
        <dbReference type="ARBA" id="ARBA00003088"/>
    </source>
</evidence>
<dbReference type="RefSeq" id="WP_011641146.1">
    <property type="nucleotide sequence ID" value="NC_008346.1"/>
</dbReference>
<gene>
    <name evidence="8" type="ordered locus">Swol_1752</name>
</gene>
<evidence type="ECO:0000256" key="5">
    <source>
        <dbReference type="ARBA" id="ARBA00023118"/>
    </source>
</evidence>
<dbReference type="eggNOG" id="COG1332">
    <property type="taxonomic scope" value="Bacteria"/>
</dbReference>
<sequence>MKFAHLERLNLTLRALAPVFIGSGEQLGKKEYIFDSPNALIYFPDFPRLVAFLKERSLLAEYEKFLSTPRLKDIRVFLEENGISAADYPSFVRYSIAAGEAAHIENFREVLTFIKDSKGYPYIPGSSLKGAIRTALATYLLKRGDWERDRRNIEGSDSSVPARKYLARESSTVEKKVFYQLDIRNPKDGKEISSPINDLMQGIRISDSAALSFENLTLTGKYDRKPDGTVNLLPIFRECLTPGSEAHLQLTLDLPMLARVGLNAGIIEEALHDFADEHYAHFEQYFAELPEDASVAAKEGVDIFLGGGVGYVSKTLTYNLFPQRENAVSLAAKILTKQFSPKHGHSKDASQYKVSPHILKTTMYAGEYYHMGKCELIITR</sequence>
<evidence type="ECO:0000313" key="8">
    <source>
        <dbReference type="EMBL" id="ABI69050.1"/>
    </source>
</evidence>
<dbReference type="STRING" id="335541.Swol_1752"/>
<dbReference type="GO" id="GO:0003723">
    <property type="term" value="F:RNA binding"/>
    <property type="evidence" value="ECO:0007669"/>
    <property type="project" value="UniProtKB-KW"/>
</dbReference>